<sequence>MYQSNGVTFDAAPSQRETDENGFLHVGASHITKATVNPYYGREIPGWQEAGLDPEAVYYGLRDPEELQASLETWAGLPLHIEHHIDSAEEPQKLTRVGAVGTGAVWNPPYVDAPLTVWDRAAIDAIEDGSFRELSCAYRYDPDFTPGSYEGTPYDFIMRNIRGNHVALVEEGRAGPDVVVADSHPTSTKKGTLMGKFRKWWGAQDGDPAVEQQEVESAQGIKDFADILLSLHKKNPVTGEIEDITEDEDKAEAIRKLVAELSEGMEPEEAKKLEDTLSDLAYSPATGDEKPEKKEAMDEEAKKAMDACGLDAEDPTESRAFAEGVKYGEELERNPDERRKLDREHESEGMKKAMDACGLDAENPQESKAFAEGVKYGEELIRNPEERRKLDREHESEGERRELGKDEDKDAAIKRILASVPDLTPEQKKKLTDSLADLAYSPATGDEAPDDKGTAQDRAFRRCGPRPLTAMDAARIKASAVAEAQEHMRNLTRAVRDVRGLVGELDPLSFDSASDVYGYALKQLGENPRKYPRQAWPGMIDILRKQKATPSVARDAAPVGRMSGSFAGLSNITIAE</sequence>
<dbReference type="Pfam" id="PF09979">
    <property type="entry name" value="DUF2213"/>
    <property type="match status" value="1"/>
</dbReference>
<reference evidence="2" key="1">
    <citation type="journal article" date="2021" name="Proc. Natl. Acad. Sci. U.S.A.">
        <title>A Catalog of Tens of Thousands of Viruses from Human Metagenomes Reveals Hidden Associations with Chronic Diseases.</title>
        <authorList>
            <person name="Tisza M.J."/>
            <person name="Buck C.B."/>
        </authorList>
    </citation>
    <scope>NUCLEOTIDE SEQUENCE</scope>
    <source>
        <strain evidence="2">CtEg02</strain>
    </source>
</reference>
<feature type="compositionally biased region" description="Basic and acidic residues" evidence="1">
    <location>
        <begin position="375"/>
        <end position="411"/>
    </location>
</feature>
<accession>A0A8S5PQR9</accession>
<evidence type="ECO:0000313" key="2">
    <source>
        <dbReference type="EMBL" id="DAE09112.1"/>
    </source>
</evidence>
<feature type="compositionally biased region" description="Basic and acidic residues" evidence="1">
    <location>
        <begin position="287"/>
        <end position="305"/>
    </location>
</feature>
<feature type="compositionally biased region" description="Basic and acidic residues" evidence="1">
    <location>
        <begin position="326"/>
        <end position="354"/>
    </location>
</feature>
<dbReference type="EMBL" id="BK015482">
    <property type="protein sequence ID" value="DAE09112.1"/>
    <property type="molecule type" value="Genomic_DNA"/>
</dbReference>
<name>A0A8S5PQR9_9CAUD</name>
<evidence type="ECO:0008006" key="3">
    <source>
        <dbReference type="Google" id="ProtNLM"/>
    </source>
</evidence>
<dbReference type="InterPro" id="IPR016913">
    <property type="entry name" value="UCP029215"/>
</dbReference>
<feature type="region of interest" description="Disordered" evidence="1">
    <location>
        <begin position="281"/>
        <end position="411"/>
    </location>
</feature>
<organism evidence="2">
    <name type="scientific">Myoviridae sp. ctEg02</name>
    <dbReference type="NCBI Taxonomy" id="2825061"/>
    <lineage>
        <taxon>Viruses</taxon>
        <taxon>Duplodnaviria</taxon>
        <taxon>Heunggongvirae</taxon>
        <taxon>Uroviricota</taxon>
        <taxon>Caudoviricetes</taxon>
    </lineage>
</organism>
<evidence type="ECO:0000256" key="1">
    <source>
        <dbReference type="SAM" id="MobiDB-lite"/>
    </source>
</evidence>
<proteinExistence type="predicted"/>
<protein>
    <recommendedName>
        <fullName evidence="3">DUF2213 domain-containing protein</fullName>
    </recommendedName>
</protein>